<comment type="caution">
    <text evidence="5">The sequence shown here is derived from an EMBL/GenBank/DDBJ whole genome shotgun (WGS) entry which is preliminary data.</text>
</comment>
<dbReference type="EMBL" id="SOSA01000441">
    <property type="protein sequence ID" value="THC91161.1"/>
    <property type="molecule type" value="Genomic_DNA"/>
</dbReference>
<dbReference type="RefSeq" id="XP_033426474.1">
    <property type="nucleotide sequence ID" value="XM_033570442.1"/>
</dbReference>
<feature type="domain" description="AB hydrolase-1" evidence="3">
    <location>
        <begin position="31"/>
        <end position="369"/>
    </location>
</feature>
<evidence type="ECO:0000313" key="7">
    <source>
        <dbReference type="Proteomes" id="UP000324241"/>
    </source>
</evidence>
<evidence type="ECO:0000256" key="1">
    <source>
        <dbReference type="ARBA" id="ARBA00022801"/>
    </source>
</evidence>
<dbReference type="InterPro" id="IPR000639">
    <property type="entry name" value="Epox_hydrolase-like"/>
</dbReference>
<proteinExistence type="inferred from homology"/>
<reference evidence="4 7" key="2">
    <citation type="submission" date="2019-08" db="EMBL/GenBank/DDBJ databases">
        <title>The genome sequence of a newly discovered highly antifungal drug resistant Aspergillus species, Aspergillus tanneri NIH 1004.</title>
        <authorList>
            <person name="Mounaud S."/>
            <person name="Singh I."/>
            <person name="Joardar V."/>
            <person name="Pakala S."/>
            <person name="Pakala S."/>
            <person name="Venepally P."/>
            <person name="Chung J.K."/>
            <person name="Losada L."/>
            <person name="Nierman W.C."/>
        </authorList>
    </citation>
    <scope>NUCLEOTIDE SEQUENCE [LARGE SCALE GENOMIC DNA]</scope>
    <source>
        <strain evidence="4 7">NIH1004</strain>
    </source>
</reference>
<dbReference type="VEuPathDB" id="FungiDB:EYZ11_009374"/>
<keyword evidence="1" id="KW-0378">Hydrolase</keyword>
<comment type="similarity">
    <text evidence="2">Belongs to the AB hydrolase superfamily. Epoxide hydrolase family.</text>
</comment>
<dbReference type="STRING" id="1220188.A0A4S3JDH0"/>
<gene>
    <name evidence="4" type="ORF">ATNIH1004_005796</name>
    <name evidence="5" type="ORF">EYZ11_009374</name>
</gene>
<evidence type="ECO:0000313" key="4">
    <source>
        <dbReference type="EMBL" id="KAA8647113.1"/>
    </source>
</evidence>
<dbReference type="Gene3D" id="3.40.50.1820">
    <property type="entry name" value="alpha/beta hydrolase"/>
    <property type="match status" value="1"/>
</dbReference>
<protein>
    <recommendedName>
        <fullName evidence="3">AB hydrolase-1 domain-containing protein</fullName>
    </recommendedName>
</protein>
<evidence type="ECO:0000256" key="2">
    <source>
        <dbReference type="ARBA" id="ARBA00038334"/>
    </source>
</evidence>
<reference evidence="5 6" key="1">
    <citation type="submission" date="2019-03" db="EMBL/GenBank/DDBJ databases">
        <title>The genome sequence of a newly discovered highly antifungal drug resistant Aspergillus species, Aspergillus tanneri NIH 1004.</title>
        <authorList>
            <person name="Mounaud S."/>
            <person name="Singh I."/>
            <person name="Joardar V."/>
            <person name="Pakala S."/>
            <person name="Pakala S."/>
            <person name="Venepally P."/>
            <person name="Hoover J."/>
            <person name="Nierman W."/>
            <person name="Chung J."/>
            <person name="Losada L."/>
        </authorList>
    </citation>
    <scope>NUCLEOTIDE SEQUENCE [LARGE SCALE GENOMIC DNA]</scope>
    <source>
        <strain evidence="5 6">NIH1004</strain>
    </source>
</reference>
<dbReference type="AlphaFoldDB" id="A0A4S3JDH0"/>
<dbReference type="Proteomes" id="UP000324241">
    <property type="component" value="Unassembled WGS sequence"/>
</dbReference>
<dbReference type="SUPFAM" id="SSF53474">
    <property type="entry name" value="alpha/beta-Hydrolases"/>
    <property type="match status" value="1"/>
</dbReference>
<dbReference type="GeneID" id="54328498"/>
<dbReference type="GO" id="GO:0016787">
    <property type="term" value="F:hydrolase activity"/>
    <property type="evidence" value="ECO:0007669"/>
    <property type="project" value="UniProtKB-KW"/>
</dbReference>
<organism evidence="5 6">
    <name type="scientific">Aspergillus tanneri</name>
    <dbReference type="NCBI Taxonomy" id="1220188"/>
    <lineage>
        <taxon>Eukaryota</taxon>
        <taxon>Fungi</taxon>
        <taxon>Dikarya</taxon>
        <taxon>Ascomycota</taxon>
        <taxon>Pezizomycotina</taxon>
        <taxon>Eurotiomycetes</taxon>
        <taxon>Eurotiomycetidae</taxon>
        <taxon>Eurotiales</taxon>
        <taxon>Aspergillaceae</taxon>
        <taxon>Aspergillus</taxon>
        <taxon>Aspergillus subgen. Circumdati</taxon>
    </lineage>
</organism>
<evidence type="ECO:0000259" key="3">
    <source>
        <dbReference type="Pfam" id="PF00561"/>
    </source>
</evidence>
<dbReference type="Pfam" id="PF00561">
    <property type="entry name" value="Abhydrolase_1"/>
    <property type="match status" value="1"/>
</dbReference>
<dbReference type="InterPro" id="IPR029058">
    <property type="entry name" value="AB_hydrolase_fold"/>
</dbReference>
<dbReference type="OrthoDB" id="408373at2759"/>
<dbReference type="Proteomes" id="UP000308092">
    <property type="component" value="Unassembled WGS sequence"/>
</dbReference>
<name>A0A4S3JDH0_9EURO</name>
<dbReference type="EMBL" id="QUQM01000004">
    <property type="protein sequence ID" value="KAA8647113.1"/>
    <property type="molecule type" value="Genomic_DNA"/>
</dbReference>
<sequence length="389" mass="42756">MHPSISTRIVTTSSLSFHILEAGYSPARDRPLILLLHGFPELAYSWRKVIPPLAQAGYYVVAPDQRGFGRTTGWDTRGFDEVDLNTFSLTSFVRDMVVLVHALGYRSVRCLVGHDAGAVTAAMCVLVRPDLFHSLVLLSHPFNGTPSVPFNTANDSDSTSTTGGGGMEVAAGDVHAELASLGRKHYKWYYSTAPANQEMTNPPNGLHKFLRGYFHLKSGSWSGNKTYPLGGWTASNLAQLPYYYVMPLKDTMPQAVARLMAEESEAGEHASHVWLPDEDLAVYVAEYARTGFQGGLNWYRVRTAAGGKYTKDYEMFAGKKIEVPCSFISGKSDWGIYQEPGALEKMANGTVCSDFRTMKLVDGVGHWAPLECPDEVVWVVLELAGSLQD</sequence>
<evidence type="ECO:0000313" key="6">
    <source>
        <dbReference type="Proteomes" id="UP000308092"/>
    </source>
</evidence>
<accession>A0A4S3JDH0</accession>
<keyword evidence="6" id="KW-1185">Reference proteome</keyword>
<dbReference type="PANTHER" id="PTHR43329">
    <property type="entry name" value="EPOXIDE HYDROLASE"/>
    <property type="match status" value="1"/>
</dbReference>
<dbReference type="InterPro" id="IPR000073">
    <property type="entry name" value="AB_hydrolase_1"/>
</dbReference>
<evidence type="ECO:0000313" key="5">
    <source>
        <dbReference type="EMBL" id="THC91161.1"/>
    </source>
</evidence>
<dbReference type="PRINTS" id="PR00412">
    <property type="entry name" value="EPOXHYDRLASE"/>
</dbReference>